<dbReference type="Proteomes" id="UP000199180">
    <property type="component" value="Unassembled WGS sequence"/>
</dbReference>
<name>A0A1I0IJU0_9RHOB</name>
<dbReference type="PROSITE" id="PS00211">
    <property type="entry name" value="ABC_TRANSPORTER_1"/>
    <property type="match status" value="1"/>
</dbReference>
<dbReference type="RefSeq" id="WP_175479947.1">
    <property type="nucleotide sequence ID" value="NZ_FOHO01000017.1"/>
</dbReference>
<dbReference type="GO" id="GO:0005886">
    <property type="term" value="C:plasma membrane"/>
    <property type="evidence" value="ECO:0007669"/>
    <property type="project" value="UniProtKB-SubCell"/>
</dbReference>
<dbReference type="STRING" id="364199.SAMN04489858_11713"/>
<gene>
    <name evidence="11" type="ORF">SAMN04489858_11713</name>
</gene>
<dbReference type="InterPro" id="IPR050107">
    <property type="entry name" value="ABC_carbohydrate_import_ATPase"/>
</dbReference>
<evidence type="ECO:0000313" key="12">
    <source>
        <dbReference type="Proteomes" id="UP000199180"/>
    </source>
</evidence>
<keyword evidence="5" id="KW-0677">Repeat</keyword>
<keyword evidence="4" id="KW-0762">Sugar transport</keyword>
<evidence type="ECO:0000256" key="2">
    <source>
        <dbReference type="ARBA" id="ARBA00022448"/>
    </source>
</evidence>
<evidence type="ECO:0000256" key="6">
    <source>
        <dbReference type="ARBA" id="ARBA00022741"/>
    </source>
</evidence>
<accession>A0A1I0IJU0</accession>
<dbReference type="EMBL" id="FOHO01000017">
    <property type="protein sequence ID" value="SET97338.1"/>
    <property type="molecule type" value="Genomic_DNA"/>
</dbReference>
<dbReference type="Pfam" id="PF00005">
    <property type="entry name" value="ABC_tran"/>
    <property type="match status" value="2"/>
</dbReference>
<evidence type="ECO:0000259" key="10">
    <source>
        <dbReference type="PROSITE" id="PS50893"/>
    </source>
</evidence>
<keyword evidence="12" id="KW-1185">Reference proteome</keyword>
<dbReference type="CDD" id="cd03215">
    <property type="entry name" value="ABC_Carb_Monos_II"/>
    <property type="match status" value="1"/>
</dbReference>
<keyword evidence="6" id="KW-0547">Nucleotide-binding</keyword>
<dbReference type="PANTHER" id="PTHR43790:SF3">
    <property type="entry name" value="D-ALLOSE IMPORT ATP-BINDING PROTEIN ALSA-RELATED"/>
    <property type="match status" value="1"/>
</dbReference>
<sequence length="519" mass="55985">MATRHAPAGALSSGGSPKKESALLRFQGVTKIFGGTKAVDTVSLDAYAGSVHAVTGENGAGKSTLMKMLSGVHIPDGGHITLDGAPFEPKSPKDAQMIGVSTIYQELNLIGNLTVAENLFFGHEPIRAGVINRKALVQKARTLMAEIGLDIDPNMPCAKLSIAEQQFVEIAKGLAFDAKVYIFDEPTAALNTAEAERLFELIHRLRRENKLIFYISHRLDEIFDLSDRIAVMKDGRLSAQFERGETDEAGLIRAMVGRDLGDYFPPHQDRQNAPVKLSARDLQPKAGTPAVSFALHQGEILGLAGLEGQGQRDIIRALVGIEGPVSGEVTLDGVQIDPRAGIVGTVRAGIGFVPEDRKTEGLFLEDSIEKNIALGQCRERRLFSRANCPPDDIVSISQRIRLRAESLVLPVGKLSGGNQQKVMLGRWLVSGVEVLVVEEPTRGVDVGAKAEIYAALRDFCAQGYSIVLTSSEMNEVIGLCDRILVVRGGRIVTEIHGGDADEESILAHAITDQEEFTAQ</sequence>
<dbReference type="InterPro" id="IPR003593">
    <property type="entry name" value="AAA+_ATPase"/>
</dbReference>
<dbReference type="SUPFAM" id="SSF52540">
    <property type="entry name" value="P-loop containing nucleoside triphosphate hydrolases"/>
    <property type="match status" value="2"/>
</dbReference>
<dbReference type="PROSITE" id="PS50893">
    <property type="entry name" value="ABC_TRANSPORTER_2"/>
    <property type="match status" value="2"/>
</dbReference>
<dbReference type="InterPro" id="IPR017871">
    <property type="entry name" value="ABC_transporter-like_CS"/>
</dbReference>
<dbReference type="GO" id="GO:0016887">
    <property type="term" value="F:ATP hydrolysis activity"/>
    <property type="evidence" value="ECO:0007669"/>
    <property type="project" value="InterPro"/>
</dbReference>
<evidence type="ECO:0000256" key="3">
    <source>
        <dbReference type="ARBA" id="ARBA00022475"/>
    </source>
</evidence>
<keyword evidence="9" id="KW-0472">Membrane</keyword>
<keyword evidence="8" id="KW-1278">Translocase</keyword>
<proteinExistence type="predicted"/>
<comment type="subcellular location">
    <subcellularLocation>
        <location evidence="1">Cell membrane</location>
        <topology evidence="1">Peripheral membrane protein</topology>
    </subcellularLocation>
</comment>
<evidence type="ECO:0000256" key="1">
    <source>
        <dbReference type="ARBA" id="ARBA00004202"/>
    </source>
</evidence>
<protein>
    <submittedName>
        <fullName evidence="11">Monosaccharide ABC transporter ATP-binding protein, CUT2 family</fullName>
    </submittedName>
</protein>
<dbReference type="CDD" id="cd03216">
    <property type="entry name" value="ABC_Carb_Monos_I"/>
    <property type="match status" value="1"/>
</dbReference>
<dbReference type="InterPro" id="IPR027417">
    <property type="entry name" value="P-loop_NTPase"/>
</dbReference>
<dbReference type="AlphaFoldDB" id="A0A1I0IJU0"/>
<dbReference type="PANTHER" id="PTHR43790">
    <property type="entry name" value="CARBOHYDRATE TRANSPORT ATP-BINDING PROTEIN MG119-RELATED"/>
    <property type="match status" value="1"/>
</dbReference>
<evidence type="ECO:0000256" key="9">
    <source>
        <dbReference type="ARBA" id="ARBA00023136"/>
    </source>
</evidence>
<dbReference type="SMART" id="SM00382">
    <property type="entry name" value="AAA"/>
    <property type="match status" value="2"/>
</dbReference>
<evidence type="ECO:0000256" key="8">
    <source>
        <dbReference type="ARBA" id="ARBA00022967"/>
    </source>
</evidence>
<keyword evidence="2" id="KW-0813">Transport</keyword>
<evidence type="ECO:0000256" key="5">
    <source>
        <dbReference type="ARBA" id="ARBA00022737"/>
    </source>
</evidence>
<feature type="domain" description="ABC transporter" evidence="10">
    <location>
        <begin position="24"/>
        <end position="259"/>
    </location>
</feature>
<dbReference type="GO" id="GO:0005524">
    <property type="term" value="F:ATP binding"/>
    <property type="evidence" value="ECO:0007669"/>
    <property type="project" value="UniProtKB-KW"/>
</dbReference>
<evidence type="ECO:0000313" key="11">
    <source>
        <dbReference type="EMBL" id="SET97338.1"/>
    </source>
</evidence>
<dbReference type="Gene3D" id="3.40.50.300">
    <property type="entry name" value="P-loop containing nucleotide triphosphate hydrolases"/>
    <property type="match status" value="2"/>
</dbReference>
<evidence type="ECO:0000256" key="4">
    <source>
        <dbReference type="ARBA" id="ARBA00022597"/>
    </source>
</evidence>
<evidence type="ECO:0000256" key="7">
    <source>
        <dbReference type="ARBA" id="ARBA00022840"/>
    </source>
</evidence>
<reference evidence="11 12" key="1">
    <citation type="submission" date="2016-10" db="EMBL/GenBank/DDBJ databases">
        <authorList>
            <person name="de Groot N.N."/>
        </authorList>
    </citation>
    <scope>NUCLEOTIDE SEQUENCE [LARGE SCALE GENOMIC DNA]</scope>
    <source>
        <strain evidence="11 12">DSM 17862</strain>
    </source>
</reference>
<keyword evidence="7 11" id="KW-0067">ATP-binding</keyword>
<organism evidence="11 12">
    <name type="scientific">Paracoccus homiensis</name>
    <dbReference type="NCBI Taxonomy" id="364199"/>
    <lineage>
        <taxon>Bacteria</taxon>
        <taxon>Pseudomonadati</taxon>
        <taxon>Pseudomonadota</taxon>
        <taxon>Alphaproteobacteria</taxon>
        <taxon>Rhodobacterales</taxon>
        <taxon>Paracoccaceae</taxon>
        <taxon>Paracoccus</taxon>
    </lineage>
</organism>
<dbReference type="FunFam" id="3.40.50.300:FF:000127">
    <property type="entry name" value="Ribose import ATP-binding protein RbsA"/>
    <property type="match status" value="1"/>
</dbReference>
<keyword evidence="3" id="KW-1003">Cell membrane</keyword>
<feature type="domain" description="ABC transporter" evidence="10">
    <location>
        <begin position="270"/>
        <end position="513"/>
    </location>
</feature>
<dbReference type="InterPro" id="IPR003439">
    <property type="entry name" value="ABC_transporter-like_ATP-bd"/>
</dbReference>